<evidence type="ECO:0000313" key="2">
    <source>
        <dbReference type="Proteomes" id="UP000520156"/>
    </source>
</evidence>
<dbReference type="Proteomes" id="UP000520156">
    <property type="component" value="Unassembled WGS sequence"/>
</dbReference>
<proteinExistence type="predicted"/>
<sequence length="212" mass="22307">MSWVFVIGLAVIIFVLLAMVLKAPRSSWELLGAALLLGIAGYAWQGSPAQRGAPKPPAETIDGGKGAGDVAERQKLADSVPMSDRDLVVADALARHGQFADSAEFLRGAVQRNPNNAEAWLAMANSLVGHAEGTISPAAIYAYDQAERAAPGSPGPAFFKGLALIRSGRIDEGRKAWAGLLARTPPDAPWRADLQARVAELDGFLSRAQAAQ</sequence>
<organism evidence="1 2">
    <name type="scientific">Novosphingobium aerophilum</name>
    <dbReference type="NCBI Taxonomy" id="2839843"/>
    <lineage>
        <taxon>Bacteria</taxon>
        <taxon>Pseudomonadati</taxon>
        <taxon>Pseudomonadota</taxon>
        <taxon>Alphaproteobacteria</taxon>
        <taxon>Sphingomonadales</taxon>
        <taxon>Sphingomonadaceae</taxon>
        <taxon>Novosphingobium</taxon>
    </lineage>
</organism>
<reference evidence="1 2" key="1">
    <citation type="submission" date="2020-08" db="EMBL/GenBank/DDBJ databases">
        <title>The genome sequence of Novosphingobium flavum 4Y4.</title>
        <authorList>
            <person name="Liu Y."/>
        </authorList>
    </citation>
    <scope>NUCLEOTIDE SEQUENCE [LARGE SCALE GENOMIC DNA]</scope>
    <source>
        <strain evidence="1 2">4Y4</strain>
    </source>
</reference>
<name>A0A7X1F562_9SPHN</name>
<evidence type="ECO:0000313" key="1">
    <source>
        <dbReference type="EMBL" id="MBC2650607.1"/>
    </source>
</evidence>
<dbReference type="InterPro" id="IPR011990">
    <property type="entry name" value="TPR-like_helical_dom_sf"/>
</dbReference>
<dbReference type="SUPFAM" id="SSF48452">
    <property type="entry name" value="TPR-like"/>
    <property type="match status" value="1"/>
</dbReference>
<keyword evidence="2" id="KW-1185">Reference proteome</keyword>
<gene>
    <name evidence="1" type="ORF">H7F49_02705</name>
</gene>
<dbReference type="AlphaFoldDB" id="A0A7X1F562"/>
<dbReference type="RefSeq" id="WP_185682031.1">
    <property type="nucleotide sequence ID" value="NZ_JACLAU010000002.1"/>
</dbReference>
<dbReference type="Pfam" id="PF13428">
    <property type="entry name" value="TPR_14"/>
    <property type="match status" value="1"/>
</dbReference>
<accession>A0A7X1F562</accession>
<comment type="caution">
    <text evidence="1">The sequence shown here is derived from an EMBL/GenBank/DDBJ whole genome shotgun (WGS) entry which is preliminary data.</text>
</comment>
<dbReference type="Gene3D" id="1.25.40.10">
    <property type="entry name" value="Tetratricopeptide repeat domain"/>
    <property type="match status" value="1"/>
</dbReference>
<protein>
    <submittedName>
        <fullName evidence="1">Tetratricopeptide repeat protein</fullName>
    </submittedName>
</protein>
<dbReference type="EMBL" id="JACLAU010000002">
    <property type="protein sequence ID" value="MBC2650607.1"/>
    <property type="molecule type" value="Genomic_DNA"/>
</dbReference>